<dbReference type="SUPFAM" id="SSF53271">
    <property type="entry name" value="PRTase-like"/>
    <property type="match status" value="2"/>
</dbReference>
<evidence type="ECO:0000313" key="3">
    <source>
        <dbReference type="EMBL" id="OGY81394.1"/>
    </source>
</evidence>
<dbReference type="GO" id="GO:0006164">
    <property type="term" value="P:purine nucleotide biosynthetic process"/>
    <property type="evidence" value="ECO:0007669"/>
    <property type="project" value="TreeGrafter"/>
</dbReference>
<dbReference type="Pfam" id="PF14572">
    <property type="entry name" value="Pribosyl_synth"/>
    <property type="match status" value="1"/>
</dbReference>
<dbReference type="InterPro" id="IPR000836">
    <property type="entry name" value="PRTase_dom"/>
</dbReference>
<evidence type="ECO:0000256" key="1">
    <source>
        <dbReference type="ARBA" id="ARBA00022727"/>
    </source>
</evidence>
<evidence type="ECO:0000259" key="2">
    <source>
        <dbReference type="Pfam" id="PF13793"/>
    </source>
</evidence>
<dbReference type="STRING" id="1798542.A3F54_01945"/>
<feature type="domain" description="Ribose-phosphate pyrophosphokinase N-terminal" evidence="2">
    <location>
        <begin position="69"/>
        <end position="151"/>
    </location>
</feature>
<dbReference type="GO" id="GO:0004749">
    <property type="term" value="F:ribose phosphate diphosphokinase activity"/>
    <property type="evidence" value="ECO:0007669"/>
    <property type="project" value="TreeGrafter"/>
</dbReference>
<accession>A0A1G2AWV1</accession>
<dbReference type="GO" id="GO:0005737">
    <property type="term" value="C:cytoplasm"/>
    <property type="evidence" value="ECO:0007669"/>
    <property type="project" value="TreeGrafter"/>
</dbReference>
<dbReference type="GO" id="GO:0000287">
    <property type="term" value="F:magnesium ion binding"/>
    <property type="evidence" value="ECO:0007669"/>
    <property type="project" value="InterPro"/>
</dbReference>
<gene>
    <name evidence="3" type="ORF">A3F54_01945</name>
</gene>
<proteinExistence type="predicted"/>
<reference evidence="3 4" key="1">
    <citation type="journal article" date="2016" name="Nat. Commun.">
        <title>Thousands of microbial genomes shed light on interconnected biogeochemical processes in an aquifer system.</title>
        <authorList>
            <person name="Anantharaman K."/>
            <person name="Brown C.T."/>
            <person name="Hug L.A."/>
            <person name="Sharon I."/>
            <person name="Castelle C.J."/>
            <person name="Probst A.J."/>
            <person name="Thomas B.C."/>
            <person name="Singh A."/>
            <person name="Wilkins M.J."/>
            <person name="Karaoz U."/>
            <person name="Brodie E.L."/>
            <person name="Williams K.H."/>
            <person name="Hubbard S.S."/>
            <person name="Banfield J.F."/>
        </authorList>
    </citation>
    <scope>NUCLEOTIDE SEQUENCE [LARGE SCALE GENOMIC DNA]</scope>
</reference>
<comment type="caution">
    <text evidence="3">The sequence shown here is derived from an EMBL/GenBank/DDBJ whole genome shotgun (WGS) entry which is preliminary data.</text>
</comment>
<dbReference type="InterPro" id="IPR029057">
    <property type="entry name" value="PRTase-like"/>
</dbReference>
<organism evidence="3 4">
    <name type="scientific">Candidatus Kerfeldbacteria bacterium RIFCSPHIGHO2_12_FULL_48_17</name>
    <dbReference type="NCBI Taxonomy" id="1798542"/>
    <lineage>
        <taxon>Bacteria</taxon>
        <taxon>Candidatus Kerfeldiibacteriota</taxon>
    </lineage>
</organism>
<dbReference type="EMBL" id="MHKD01000044">
    <property type="protein sequence ID" value="OGY81394.1"/>
    <property type="molecule type" value="Genomic_DNA"/>
</dbReference>
<dbReference type="SMART" id="SM01400">
    <property type="entry name" value="Pribosyltran_N"/>
    <property type="match status" value="1"/>
</dbReference>
<dbReference type="AlphaFoldDB" id="A0A1G2AWV1"/>
<dbReference type="PANTHER" id="PTHR10210">
    <property type="entry name" value="RIBOSE-PHOSPHATE DIPHOSPHOKINASE FAMILY MEMBER"/>
    <property type="match status" value="1"/>
</dbReference>
<keyword evidence="1" id="KW-0545">Nucleotide biosynthesis</keyword>
<sequence length="363" mass="40013">MLSPRETVIYATIDCLPLAQDICALLCGEFCGGGINKETDDAHDYRQFKACQCEAHGRVMLGGFRDNTMNLCADGEWRPRLDTDVRNKRVYVLGPGHGEGQRHWRFLTLLDTVREAGVFEMVALPTVLQGQRDERKSTYRVGIGAKLAVESICLRHPSRIIFTEPHADAILGFANSPTVGEAIYGSKILIPYFLKNFDVENIVWFAPDKGAVDRCRKYRQFTGSKRPMAFGYKEHIGQNELSEEEIAIVGDVAGADVWLPEDMVDTGNTLCKVGDAVMRAGARSVNATATHSLLSGNAIERLAESGIKNLVCLDTVRHPPEKLHVEGVNIVQLSSAPLYAETLARCVNGKSFSKMINRIGVMA</sequence>
<dbReference type="CDD" id="cd06223">
    <property type="entry name" value="PRTases_typeI"/>
    <property type="match status" value="1"/>
</dbReference>
<dbReference type="Proteomes" id="UP000176952">
    <property type="component" value="Unassembled WGS sequence"/>
</dbReference>
<protein>
    <recommendedName>
        <fullName evidence="2">Ribose-phosphate pyrophosphokinase N-terminal domain-containing protein</fullName>
    </recommendedName>
</protein>
<dbReference type="InterPro" id="IPR005946">
    <property type="entry name" value="Rib-P_diPkinase"/>
</dbReference>
<evidence type="ECO:0000313" key="4">
    <source>
        <dbReference type="Proteomes" id="UP000176952"/>
    </source>
</evidence>
<dbReference type="InterPro" id="IPR029099">
    <property type="entry name" value="Pribosyltran_N"/>
</dbReference>
<dbReference type="GO" id="GO:0006015">
    <property type="term" value="P:5-phosphoribose 1-diphosphate biosynthetic process"/>
    <property type="evidence" value="ECO:0007669"/>
    <property type="project" value="TreeGrafter"/>
</dbReference>
<dbReference type="GO" id="GO:0002189">
    <property type="term" value="C:ribose phosphate diphosphokinase complex"/>
    <property type="evidence" value="ECO:0007669"/>
    <property type="project" value="TreeGrafter"/>
</dbReference>
<dbReference type="Pfam" id="PF13793">
    <property type="entry name" value="Pribosyltran_N"/>
    <property type="match status" value="1"/>
</dbReference>
<dbReference type="PANTHER" id="PTHR10210:SF41">
    <property type="entry name" value="RIBOSE-PHOSPHATE PYROPHOSPHOKINASE 1, CHLOROPLASTIC"/>
    <property type="match status" value="1"/>
</dbReference>
<dbReference type="NCBIfam" id="TIGR01251">
    <property type="entry name" value="ribP_PPkin"/>
    <property type="match status" value="1"/>
</dbReference>
<name>A0A1G2AWV1_9BACT</name>
<dbReference type="Gene3D" id="3.40.50.2020">
    <property type="match status" value="2"/>
</dbReference>